<dbReference type="AlphaFoldDB" id="A0AAP5UXJ3"/>
<feature type="domain" description="DUF6602" evidence="1">
    <location>
        <begin position="39"/>
        <end position="141"/>
    </location>
</feature>
<sequence>MAQTATQPSSVTDHREVLQLSLQPTTAASLWATFQESAASARPDHKGDPREARVRQFLRERLPSKWGVTRGHVFDGDTTSLEFDVLVHDAHNCPGWTLDSTGDPRRLVPLQAVVGVMEVKSTLDDGTLAAAVDKLAQFDALVAEADCEGLFPFRPFRHVFAYRLDLDADFDGWGSPAYRLTRYAGTRCQPDGVFVLNDHFAVLDRGNGIARSFALHRGLSVGEVHNESWDIQNEEIKRFIETDPSHCNDYFATAATDGLLLLAFLTFVLEGTTGYTPQDVDYADAFCRWGGPQLGGLLDFRGPPDPGFPPVLVPEA</sequence>
<dbReference type="InterPro" id="IPR046537">
    <property type="entry name" value="DUF6602"/>
</dbReference>
<dbReference type="Pfam" id="PF20247">
    <property type="entry name" value="DUF6602"/>
    <property type="match status" value="1"/>
</dbReference>
<gene>
    <name evidence="2" type="ORF">ParKJ_37025</name>
</gene>
<evidence type="ECO:0000259" key="1">
    <source>
        <dbReference type="Pfam" id="PF20247"/>
    </source>
</evidence>
<organism evidence="2 3">
    <name type="scientific">Paraburkholderia fungorum</name>
    <dbReference type="NCBI Taxonomy" id="134537"/>
    <lineage>
        <taxon>Bacteria</taxon>
        <taxon>Pseudomonadati</taxon>
        <taxon>Pseudomonadota</taxon>
        <taxon>Betaproteobacteria</taxon>
        <taxon>Burkholderiales</taxon>
        <taxon>Burkholderiaceae</taxon>
        <taxon>Paraburkholderia</taxon>
    </lineage>
</organism>
<protein>
    <recommendedName>
        <fullName evidence="1">DUF6602 domain-containing protein</fullName>
    </recommendedName>
</protein>
<dbReference type="Proteomes" id="UP001246473">
    <property type="component" value="Unassembled WGS sequence"/>
</dbReference>
<accession>A0AAP5UXJ3</accession>
<name>A0AAP5UXJ3_9BURK</name>
<dbReference type="RefSeq" id="WP_315697484.1">
    <property type="nucleotide sequence ID" value="NZ_JANSLM010000021.1"/>
</dbReference>
<dbReference type="CDD" id="cd21173">
    <property type="entry name" value="NucC-like"/>
    <property type="match status" value="1"/>
</dbReference>
<comment type="caution">
    <text evidence="2">The sequence shown here is derived from an EMBL/GenBank/DDBJ whole genome shotgun (WGS) entry which is preliminary data.</text>
</comment>
<evidence type="ECO:0000313" key="2">
    <source>
        <dbReference type="EMBL" id="MDT8843045.1"/>
    </source>
</evidence>
<reference evidence="2" key="1">
    <citation type="submission" date="2022-08" db="EMBL/GenBank/DDBJ databases">
        <authorList>
            <person name="Kim S.-J."/>
        </authorList>
    </citation>
    <scope>NUCLEOTIDE SEQUENCE</scope>
    <source>
        <strain evidence="2">KJ</strain>
    </source>
</reference>
<evidence type="ECO:0000313" key="3">
    <source>
        <dbReference type="Proteomes" id="UP001246473"/>
    </source>
</evidence>
<dbReference type="EMBL" id="JANSLM010000021">
    <property type="protein sequence ID" value="MDT8843045.1"/>
    <property type="molecule type" value="Genomic_DNA"/>
</dbReference>
<proteinExistence type="predicted"/>